<keyword evidence="6" id="KW-1003">Cell membrane</keyword>
<protein>
    <recommendedName>
        <fullName evidence="6">SURF1-like protein</fullName>
    </recommendedName>
</protein>
<evidence type="ECO:0000313" key="7">
    <source>
        <dbReference type="EMBL" id="XBS67790.1"/>
    </source>
</evidence>
<keyword evidence="4 6" id="KW-1133">Transmembrane helix</keyword>
<dbReference type="InterPro" id="IPR002994">
    <property type="entry name" value="Surf1/Shy1"/>
</dbReference>
<comment type="similarity">
    <text evidence="2 6">Belongs to the SURF1 family.</text>
</comment>
<dbReference type="PANTHER" id="PTHR23427">
    <property type="entry name" value="SURFEIT LOCUS PROTEIN"/>
    <property type="match status" value="1"/>
</dbReference>
<feature type="transmembrane region" description="Helical" evidence="6">
    <location>
        <begin position="6"/>
        <end position="25"/>
    </location>
</feature>
<dbReference type="PROSITE" id="PS50895">
    <property type="entry name" value="SURF1"/>
    <property type="match status" value="1"/>
</dbReference>
<keyword evidence="5 6" id="KW-0472">Membrane</keyword>
<reference evidence="7" key="1">
    <citation type="submission" date="2024-06" db="EMBL/GenBank/DDBJ databases">
        <authorList>
            <person name="Dussert Y."/>
            <person name="Peccoud J."/>
            <person name="Pigeault R."/>
        </authorList>
    </citation>
    <scope>NUCLEOTIDE SEQUENCE</scope>
    <source>
        <strain evidence="7">WArc</strain>
    </source>
</reference>
<name>A0AAU7Q3P3_9RICK</name>
<proteinExistence type="inferred from homology"/>
<accession>A0AAU7Q3P3</accession>
<sequence length="203" mass="23884">MLRKTVFVFIIPFLLLFSLGLWQLFRLSWKNNIIKNMDLPVVHLLPNDDLAQFNYRHVKIDGVLSDIELYVFAGQRGYHVLSPMLLTTGHYMLINKGIVREKKEEKTKIEKVAADGVLYCDGSKNWFIKNDIASNMWFTLSTEEISNELGIKLEKCMLWKQGFSGKFTVQPIKHLEYAVTWFALSLIWLIMCVFYYRQNRYKS</sequence>
<dbReference type="RefSeq" id="WP_349968407.1">
    <property type="nucleotide sequence ID" value="NZ_CP157942.1"/>
</dbReference>
<keyword evidence="3 6" id="KW-0812">Transmembrane</keyword>
<dbReference type="InterPro" id="IPR045214">
    <property type="entry name" value="Surf1/Surf4"/>
</dbReference>
<evidence type="ECO:0000256" key="5">
    <source>
        <dbReference type="ARBA" id="ARBA00023136"/>
    </source>
</evidence>
<dbReference type="AlphaFoldDB" id="A0AAU7Q3P3"/>
<evidence type="ECO:0000256" key="3">
    <source>
        <dbReference type="ARBA" id="ARBA00022692"/>
    </source>
</evidence>
<evidence type="ECO:0000256" key="6">
    <source>
        <dbReference type="RuleBase" id="RU363076"/>
    </source>
</evidence>
<comment type="subcellular location">
    <subcellularLocation>
        <location evidence="6">Cell membrane</location>
        <topology evidence="6">Multi-pass membrane protein</topology>
    </subcellularLocation>
    <subcellularLocation>
        <location evidence="1">Membrane</location>
    </subcellularLocation>
</comment>
<evidence type="ECO:0000256" key="4">
    <source>
        <dbReference type="ARBA" id="ARBA00022989"/>
    </source>
</evidence>
<dbReference type="PANTHER" id="PTHR23427:SF2">
    <property type="entry name" value="SURFEIT LOCUS PROTEIN 1"/>
    <property type="match status" value="1"/>
</dbReference>
<dbReference type="GO" id="GO:0005886">
    <property type="term" value="C:plasma membrane"/>
    <property type="evidence" value="ECO:0007669"/>
    <property type="project" value="UniProtKB-SubCell"/>
</dbReference>
<feature type="transmembrane region" description="Helical" evidence="6">
    <location>
        <begin position="175"/>
        <end position="196"/>
    </location>
</feature>
<organism evidence="7">
    <name type="scientific">Wolbachia endosymbiont of Armadillidium arcangelii</name>
    <dbReference type="NCBI Taxonomy" id="3158571"/>
    <lineage>
        <taxon>Bacteria</taxon>
        <taxon>Pseudomonadati</taxon>
        <taxon>Pseudomonadota</taxon>
        <taxon>Alphaproteobacteria</taxon>
        <taxon>Rickettsiales</taxon>
        <taxon>Anaplasmataceae</taxon>
        <taxon>Wolbachieae</taxon>
        <taxon>Wolbachia</taxon>
    </lineage>
</organism>
<evidence type="ECO:0000256" key="2">
    <source>
        <dbReference type="ARBA" id="ARBA00007165"/>
    </source>
</evidence>
<dbReference type="CDD" id="cd06662">
    <property type="entry name" value="SURF1"/>
    <property type="match status" value="1"/>
</dbReference>
<dbReference type="Pfam" id="PF02104">
    <property type="entry name" value="SURF1"/>
    <property type="match status" value="1"/>
</dbReference>
<gene>
    <name evidence="7" type="ORF">ABLO99_04110</name>
</gene>
<dbReference type="EMBL" id="CP157942">
    <property type="protein sequence ID" value="XBS67790.1"/>
    <property type="molecule type" value="Genomic_DNA"/>
</dbReference>
<evidence type="ECO:0000256" key="1">
    <source>
        <dbReference type="ARBA" id="ARBA00004370"/>
    </source>
</evidence>